<reference evidence="2" key="1">
    <citation type="submission" date="2025-08" db="UniProtKB">
        <authorList>
            <consortium name="RefSeq"/>
        </authorList>
    </citation>
    <scope>IDENTIFICATION</scope>
</reference>
<evidence type="ECO:0000313" key="1">
    <source>
        <dbReference type="Proteomes" id="UP001732720"/>
    </source>
</evidence>
<organism evidence="1 2">
    <name type="scientific">Castor canadensis</name>
    <name type="common">American beaver</name>
    <dbReference type="NCBI Taxonomy" id="51338"/>
    <lineage>
        <taxon>Eukaryota</taxon>
        <taxon>Metazoa</taxon>
        <taxon>Chordata</taxon>
        <taxon>Craniata</taxon>
        <taxon>Vertebrata</taxon>
        <taxon>Euteleostomi</taxon>
        <taxon>Mammalia</taxon>
        <taxon>Eutheria</taxon>
        <taxon>Euarchontoglires</taxon>
        <taxon>Glires</taxon>
        <taxon>Rodentia</taxon>
        <taxon>Castorimorpha</taxon>
        <taxon>Castoridae</taxon>
        <taxon>Castor</taxon>
    </lineage>
</organism>
<accession>A0AC58JZS4</accession>
<keyword evidence="1" id="KW-1185">Reference proteome</keyword>
<protein>
    <submittedName>
        <fullName evidence="2">Kappa-casein</fullName>
    </submittedName>
</protein>
<dbReference type="Proteomes" id="UP001732720">
    <property type="component" value="Chromosome 9"/>
</dbReference>
<sequence>MKRFLLVVNILALTLTFLAADVQYQEPTTPEVQNQAQLSCHKNDERLSDQKRTQQIPIHYVLNNNPLYQPNYYQHRQPVSINNPYMPYPYYVISNPYMSYPYYSRLLVFGPHAQISKWQILPNIPQSAMIHRPYPRPSFIATPPKKIQNETDIPIINTIATVEPTPVPTTVPAVSTVIIPEASSQFANAPETTTVPVTPTVV</sequence>
<proteinExistence type="predicted"/>
<gene>
    <name evidence="2" type="primary">Csn3</name>
</gene>
<name>A0AC58JZS4_CASCN</name>
<dbReference type="RefSeq" id="XP_073898162.1">
    <property type="nucleotide sequence ID" value="XM_074042061.1"/>
</dbReference>
<evidence type="ECO:0000313" key="2">
    <source>
        <dbReference type="RefSeq" id="XP_073898162.1"/>
    </source>
</evidence>